<dbReference type="Gene3D" id="3.40.605.10">
    <property type="entry name" value="Aldehyde Dehydrogenase, Chain A, domain 1"/>
    <property type="match status" value="1"/>
</dbReference>
<dbReference type="FunFam" id="3.40.605.10:FF:000007">
    <property type="entry name" value="NAD/NADP-dependent betaine aldehyde dehydrogenase"/>
    <property type="match status" value="1"/>
</dbReference>
<keyword evidence="7" id="KW-1185">Reference proteome</keyword>
<dbReference type="Pfam" id="PF00171">
    <property type="entry name" value="Aldedh"/>
    <property type="match status" value="1"/>
</dbReference>
<accession>A0A2T3NWF1</accession>
<dbReference type="InterPro" id="IPR016161">
    <property type="entry name" value="Ald_DH/histidinol_DH"/>
</dbReference>
<dbReference type="InterPro" id="IPR029510">
    <property type="entry name" value="Ald_DH_CS_GLU"/>
</dbReference>
<dbReference type="GO" id="GO:0016620">
    <property type="term" value="F:oxidoreductase activity, acting on the aldehyde or oxo group of donors, NAD or NADP as acceptor"/>
    <property type="evidence" value="ECO:0007669"/>
    <property type="project" value="InterPro"/>
</dbReference>
<name>A0A2T3NWF1_9GAMM</name>
<evidence type="ECO:0000256" key="1">
    <source>
        <dbReference type="ARBA" id="ARBA00009986"/>
    </source>
</evidence>
<dbReference type="PANTHER" id="PTHR11699">
    <property type="entry name" value="ALDEHYDE DEHYDROGENASE-RELATED"/>
    <property type="match status" value="1"/>
</dbReference>
<reference evidence="6 7" key="1">
    <citation type="submission" date="2018-01" db="EMBL/GenBank/DDBJ databases">
        <title>Whole genome sequencing of Histamine producing bacteria.</title>
        <authorList>
            <person name="Butler K."/>
        </authorList>
    </citation>
    <scope>NUCLEOTIDE SEQUENCE [LARGE SCALE GENOMIC DNA]</scope>
    <source>
        <strain evidence="6 7">DSM 100436</strain>
    </source>
</reference>
<dbReference type="CDD" id="cd07114">
    <property type="entry name" value="ALDH_DhaS"/>
    <property type="match status" value="1"/>
</dbReference>
<organism evidence="6 7">
    <name type="scientific">Photobacterium sanctipauli</name>
    <dbReference type="NCBI Taxonomy" id="1342794"/>
    <lineage>
        <taxon>Bacteria</taxon>
        <taxon>Pseudomonadati</taxon>
        <taxon>Pseudomonadota</taxon>
        <taxon>Gammaproteobacteria</taxon>
        <taxon>Vibrionales</taxon>
        <taxon>Vibrionaceae</taxon>
        <taxon>Photobacterium</taxon>
    </lineage>
</organism>
<keyword evidence="2 4" id="KW-0560">Oxidoreductase</keyword>
<evidence type="ECO:0000313" key="7">
    <source>
        <dbReference type="Proteomes" id="UP000241771"/>
    </source>
</evidence>
<evidence type="ECO:0000256" key="3">
    <source>
        <dbReference type="PROSITE-ProRule" id="PRU10007"/>
    </source>
</evidence>
<dbReference type="RefSeq" id="WP_036819234.1">
    <property type="nucleotide sequence ID" value="NZ_JGVO01000201.1"/>
</dbReference>
<feature type="active site" evidence="3">
    <location>
        <position position="252"/>
    </location>
</feature>
<evidence type="ECO:0000256" key="2">
    <source>
        <dbReference type="ARBA" id="ARBA00023002"/>
    </source>
</evidence>
<dbReference type="InterPro" id="IPR015590">
    <property type="entry name" value="Aldehyde_DH_dom"/>
</dbReference>
<dbReference type="EMBL" id="PYMA01000003">
    <property type="protein sequence ID" value="PSW20542.1"/>
    <property type="molecule type" value="Genomic_DNA"/>
</dbReference>
<sequence length="492" mass="52844">MALEQFQMLIHGEWVAAASGKTFESLNPATEQAWATFPYADEQDVEQAVQSAHSTFLSPEWSSTTPAQRGKLLRRLGDLIAENKEQLAELESRDNGKLIRETLGQVGYLPEFFYYFAGLADKVEGETLALDKQDMFGYTVREPLGVIAGIIPWNSPLYLTAIKIAPALAAGNTVVLKPSEHASATLLELGRLVLEAGFPAGAVNVITGYGLPCGSALSSHPLVRKIAFTGGSESSKHVIRNSAENYAKLSLELGGKSPNIIFNDADIDSAVNGAVAGIFAAAGQSCVSGSRLLVQQDVYDEFVSKLQARAEQIVIGDPSQPETEMGPMATKAQLETVERFVDIALTEGAKLRTGGKRPDIASGWYYTPTILECTDHSATVVQEEIFGPVATVIPFADEAEALALANDSKYGLAAGIWTQNLAKAHRMIKGIRSGIVWVNTYRAVSASAPIGGYGQSGYGRECGSDAINEFTQLKTVWINTSSEPMADPFIMR</sequence>
<evidence type="ECO:0000313" key="6">
    <source>
        <dbReference type="EMBL" id="PSW20542.1"/>
    </source>
</evidence>
<comment type="similarity">
    <text evidence="1 4">Belongs to the aldehyde dehydrogenase family.</text>
</comment>
<dbReference type="FunFam" id="3.40.309.10:FF:000012">
    <property type="entry name" value="Betaine aldehyde dehydrogenase"/>
    <property type="match status" value="1"/>
</dbReference>
<dbReference type="InterPro" id="IPR016162">
    <property type="entry name" value="Ald_DH_N"/>
</dbReference>
<evidence type="ECO:0000259" key="5">
    <source>
        <dbReference type="Pfam" id="PF00171"/>
    </source>
</evidence>
<comment type="caution">
    <text evidence="6">The sequence shown here is derived from an EMBL/GenBank/DDBJ whole genome shotgun (WGS) entry which is preliminary data.</text>
</comment>
<dbReference type="InterPro" id="IPR016163">
    <property type="entry name" value="Ald_DH_C"/>
</dbReference>
<evidence type="ECO:0000256" key="4">
    <source>
        <dbReference type="RuleBase" id="RU003345"/>
    </source>
</evidence>
<dbReference type="AlphaFoldDB" id="A0A2T3NWF1"/>
<dbReference type="SUPFAM" id="SSF53720">
    <property type="entry name" value="ALDH-like"/>
    <property type="match status" value="1"/>
</dbReference>
<protein>
    <submittedName>
        <fullName evidence="6">Aldehyde dehydrogenase</fullName>
    </submittedName>
</protein>
<dbReference type="PROSITE" id="PS00687">
    <property type="entry name" value="ALDEHYDE_DEHYDR_GLU"/>
    <property type="match status" value="1"/>
</dbReference>
<feature type="domain" description="Aldehyde dehydrogenase" evidence="5">
    <location>
        <begin position="14"/>
        <end position="476"/>
    </location>
</feature>
<dbReference type="Gene3D" id="3.40.309.10">
    <property type="entry name" value="Aldehyde Dehydrogenase, Chain A, domain 2"/>
    <property type="match status" value="1"/>
</dbReference>
<gene>
    <name evidence="6" type="ORF">C9I98_06730</name>
</gene>
<dbReference type="Proteomes" id="UP000241771">
    <property type="component" value="Unassembled WGS sequence"/>
</dbReference>
<proteinExistence type="inferred from homology"/>
<dbReference type="OrthoDB" id="9812625at2"/>